<dbReference type="OrthoDB" id="9808036at2"/>
<dbReference type="GO" id="GO:0006412">
    <property type="term" value="P:translation"/>
    <property type="evidence" value="ECO:0007669"/>
    <property type="project" value="UniProtKB-UniRule"/>
</dbReference>
<gene>
    <name evidence="5" type="primary">rpsB</name>
    <name evidence="7" type="ORF">M787_002155</name>
</gene>
<keyword evidence="3 5" id="KW-0687">Ribonucleoprotein</keyword>
<dbReference type="CDD" id="cd01425">
    <property type="entry name" value="RPS2"/>
    <property type="match status" value="1"/>
</dbReference>
<dbReference type="PANTHER" id="PTHR12534">
    <property type="entry name" value="30S RIBOSOMAL PROTEIN S2 PROKARYOTIC AND ORGANELLAR"/>
    <property type="match status" value="1"/>
</dbReference>
<dbReference type="InterPro" id="IPR005706">
    <property type="entry name" value="Ribosomal_uS2_bac/mit/plastid"/>
</dbReference>
<dbReference type="InterPro" id="IPR018130">
    <property type="entry name" value="Ribosomal_uS2_CS"/>
</dbReference>
<dbReference type="InterPro" id="IPR023591">
    <property type="entry name" value="Ribosomal_uS2_flav_dom_sf"/>
</dbReference>
<name>A0A173DYW7_9CHLA</name>
<dbReference type="AlphaFoldDB" id="A0A173DYW7"/>
<protein>
    <recommendedName>
        <fullName evidence="4 5">Small ribosomal subunit protein uS2</fullName>
    </recommendedName>
</protein>
<dbReference type="eggNOG" id="COG0052">
    <property type="taxonomic scope" value="Bacteria"/>
</dbReference>
<dbReference type="STRING" id="1143323.M787_002155"/>
<accession>A0A173DYW7</accession>
<comment type="similarity">
    <text evidence="1 5 6">Belongs to the universal ribosomal protein uS2 family.</text>
</comment>
<dbReference type="Pfam" id="PF00318">
    <property type="entry name" value="Ribosomal_S2"/>
    <property type="match status" value="1"/>
</dbReference>
<evidence type="ECO:0000313" key="7">
    <source>
        <dbReference type="EMBL" id="ANG66120.1"/>
    </source>
</evidence>
<evidence type="ECO:0000256" key="6">
    <source>
        <dbReference type="RuleBase" id="RU003631"/>
    </source>
</evidence>
<dbReference type="GO" id="GO:0022627">
    <property type="term" value="C:cytosolic small ribosomal subunit"/>
    <property type="evidence" value="ECO:0007669"/>
    <property type="project" value="TreeGrafter"/>
</dbReference>
<dbReference type="Proteomes" id="UP000019147">
    <property type="component" value="Chromosome"/>
</dbReference>
<dbReference type="KEGG" id="cgz:M787_002155"/>
<dbReference type="PANTHER" id="PTHR12534:SF0">
    <property type="entry name" value="SMALL RIBOSOMAL SUBUNIT PROTEIN US2M"/>
    <property type="match status" value="1"/>
</dbReference>
<dbReference type="InterPro" id="IPR001865">
    <property type="entry name" value="Ribosomal_uS2"/>
</dbReference>
<evidence type="ECO:0000256" key="2">
    <source>
        <dbReference type="ARBA" id="ARBA00022980"/>
    </source>
</evidence>
<dbReference type="Gene3D" id="3.40.50.10490">
    <property type="entry name" value="Glucose-6-phosphate isomerase like protein, domain 1"/>
    <property type="match status" value="1"/>
</dbReference>
<dbReference type="HAMAP" id="MF_00291_B">
    <property type="entry name" value="Ribosomal_uS2_B"/>
    <property type="match status" value="1"/>
</dbReference>
<evidence type="ECO:0000256" key="5">
    <source>
        <dbReference type="HAMAP-Rule" id="MF_00291"/>
    </source>
</evidence>
<evidence type="ECO:0000256" key="4">
    <source>
        <dbReference type="ARBA" id="ARBA00035256"/>
    </source>
</evidence>
<proteinExistence type="inferred from homology"/>
<evidence type="ECO:0000256" key="1">
    <source>
        <dbReference type="ARBA" id="ARBA00006242"/>
    </source>
</evidence>
<dbReference type="GO" id="GO:0003735">
    <property type="term" value="F:structural constituent of ribosome"/>
    <property type="evidence" value="ECO:0007669"/>
    <property type="project" value="InterPro"/>
</dbReference>
<dbReference type="SUPFAM" id="SSF52313">
    <property type="entry name" value="Ribosomal protein S2"/>
    <property type="match status" value="1"/>
</dbReference>
<dbReference type="PRINTS" id="PR00395">
    <property type="entry name" value="RIBOSOMALS2"/>
</dbReference>
<reference evidence="7 8" key="1">
    <citation type="journal article" date="2014" name="Syst. Appl. Microbiol.">
        <title>Evidence for the existence of two new members of the family Chlamydiaceae and proposal of Chlamydia avium sp. nov. and Chlamydia gallinacea sp. nov.</title>
        <authorList>
            <person name="Sachse K."/>
            <person name="Laroucau K."/>
            <person name="Riege K."/>
            <person name="Wehner S."/>
            <person name="Dilcher M."/>
            <person name="Creasy H.H."/>
            <person name="Weidmann M."/>
            <person name="Myers G."/>
            <person name="Vorimore F."/>
            <person name="Vicari N."/>
            <person name="Magnino S."/>
            <person name="Liebler-Tenorio E."/>
            <person name="Ruettger A."/>
            <person name="Bavoil P.M."/>
            <person name="Hufert F.T."/>
            <person name="Rossello-Mora R."/>
            <person name="Marz M."/>
        </authorList>
    </citation>
    <scope>NUCLEOTIDE SEQUENCE [LARGE SCALE GENOMIC DNA]</scope>
    <source>
        <strain evidence="7 8">08-1274/3</strain>
    </source>
</reference>
<dbReference type="NCBIfam" id="TIGR01011">
    <property type="entry name" value="rpsB_bact"/>
    <property type="match status" value="1"/>
</dbReference>
<keyword evidence="2 5" id="KW-0689">Ribosomal protein</keyword>
<organism evidence="7 8">
    <name type="scientific">Chlamydia gallinacea 08-1274/3</name>
    <dbReference type="NCBI Taxonomy" id="1143323"/>
    <lineage>
        <taxon>Bacteria</taxon>
        <taxon>Pseudomonadati</taxon>
        <taxon>Chlamydiota</taxon>
        <taxon>Chlamydiia</taxon>
        <taxon>Chlamydiales</taxon>
        <taxon>Chlamydiaceae</taxon>
        <taxon>Chlamydia/Chlamydophila group</taxon>
        <taxon>Chlamydia</taxon>
    </lineage>
</organism>
<sequence>MEESFCDLSIKDLIEVGAHFGHQTHRWNPKMRIYIFEEKNGLYIIDLAKTLNQLRKVLPQVCKVVKENKSILFVGTKKQAKCVIKEAAIEAGEFFVAERWLGGMLTNMITIRNSVKTLNKIERDLSQRTSYLTKKEIALLAKRRDKLLKNLEGVRYLKKNPGLMIVVDPGYEKIAVAEAKKLKIPVLALVDTNCDPTPIDYVIPCNDDSLKSIRLIINVIKDNIIKTKKQQGIEIVSPIRVIEQDLIQDLPPPAIYPEEEFNSSLSASLLAGVDGFDNDSEKDEDCVKDGILVKQDVSSEDPS</sequence>
<dbReference type="EMBL" id="CP015840">
    <property type="protein sequence ID" value="ANG66120.1"/>
    <property type="molecule type" value="Genomic_DNA"/>
</dbReference>
<dbReference type="PROSITE" id="PS00963">
    <property type="entry name" value="RIBOSOMAL_S2_2"/>
    <property type="match status" value="1"/>
</dbReference>
<evidence type="ECO:0000256" key="3">
    <source>
        <dbReference type="ARBA" id="ARBA00023274"/>
    </source>
</evidence>
<evidence type="ECO:0000313" key="8">
    <source>
        <dbReference type="Proteomes" id="UP000019147"/>
    </source>
</evidence>
<dbReference type="Gene3D" id="1.10.287.610">
    <property type="entry name" value="Helix hairpin bin"/>
    <property type="match status" value="1"/>
</dbReference>